<keyword evidence="2" id="KW-1185">Reference proteome</keyword>
<reference evidence="1 2" key="1">
    <citation type="submission" date="2022-11" db="EMBL/GenBank/DDBJ databases">
        <title>Minimal conservation of predation-associated metabolite biosynthetic gene clusters underscores biosynthetic potential of Myxococcota including descriptions for ten novel species: Archangium lansinium sp. nov., Myxococcus landrumus sp. nov., Nannocystis bai.</title>
        <authorList>
            <person name="Ahearne A."/>
            <person name="Stevens C."/>
            <person name="Dowd S."/>
        </authorList>
    </citation>
    <scope>NUCLEOTIDE SEQUENCE [LARGE SCALE GENOMIC DNA]</scope>
    <source>
        <strain evidence="1 2">BB15-2</strain>
    </source>
</reference>
<dbReference type="Proteomes" id="UP001221686">
    <property type="component" value="Unassembled WGS sequence"/>
</dbReference>
<organism evidence="1 2">
    <name type="scientific">Nannocystis bainbridge</name>
    <dbReference type="NCBI Taxonomy" id="2995303"/>
    <lineage>
        <taxon>Bacteria</taxon>
        <taxon>Pseudomonadati</taxon>
        <taxon>Myxococcota</taxon>
        <taxon>Polyangia</taxon>
        <taxon>Nannocystales</taxon>
        <taxon>Nannocystaceae</taxon>
        <taxon>Nannocystis</taxon>
    </lineage>
</organism>
<sequence length="268" mass="28622">MTALVISPHLDDAVLSLPAWLAARARSERVIVATVFSEGDADHATRRAEDVAATSLLGAEFLHVGLRDAPERLGVPRSFRALVLGEVEAADAAEVARVIAAVVMRVRPETVLLPLGVGEHVDHRAVHAAHVGMAGRVGFYEDRPYALVRHAVRARLRQIGAAVDGEPVAPAPAEEFLASARVSAFMRAYLPASEREACLAPLAAMLSAPTQPRLGLRREVQVFAEPDPRASAAVRAYSSQLGALFGEADPGAVLLGDAPHVEPIWWRE</sequence>
<dbReference type="Gene3D" id="3.40.50.10320">
    <property type="entry name" value="LmbE-like"/>
    <property type="match status" value="1"/>
</dbReference>
<dbReference type="InterPro" id="IPR024078">
    <property type="entry name" value="LmbE-like_dom_sf"/>
</dbReference>
<name>A0ABT5DSI9_9BACT</name>
<proteinExistence type="predicted"/>
<dbReference type="Pfam" id="PF02585">
    <property type="entry name" value="PIG-L"/>
    <property type="match status" value="1"/>
</dbReference>
<comment type="caution">
    <text evidence="1">The sequence shown here is derived from an EMBL/GenBank/DDBJ whole genome shotgun (WGS) entry which is preliminary data.</text>
</comment>
<evidence type="ECO:0000313" key="2">
    <source>
        <dbReference type="Proteomes" id="UP001221686"/>
    </source>
</evidence>
<dbReference type="SUPFAM" id="SSF102588">
    <property type="entry name" value="LmbE-like"/>
    <property type="match status" value="1"/>
</dbReference>
<dbReference type="RefSeq" id="WP_272085094.1">
    <property type="nucleotide sequence ID" value="NZ_JAQNDL010000001.1"/>
</dbReference>
<protein>
    <submittedName>
        <fullName evidence="1">PIG-L family deacetylase</fullName>
    </submittedName>
</protein>
<dbReference type="PANTHER" id="PTHR12993">
    <property type="entry name" value="N-ACETYLGLUCOSAMINYL-PHOSPHATIDYLINOSITOL DE-N-ACETYLASE-RELATED"/>
    <property type="match status" value="1"/>
</dbReference>
<dbReference type="PANTHER" id="PTHR12993:SF29">
    <property type="entry name" value="BLR3841 PROTEIN"/>
    <property type="match status" value="1"/>
</dbReference>
<dbReference type="InterPro" id="IPR003737">
    <property type="entry name" value="GlcNAc_PI_deacetylase-related"/>
</dbReference>
<gene>
    <name evidence="1" type="ORF">POL25_06850</name>
</gene>
<dbReference type="EMBL" id="JAQNDL010000001">
    <property type="protein sequence ID" value="MDC0716602.1"/>
    <property type="molecule type" value="Genomic_DNA"/>
</dbReference>
<accession>A0ABT5DSI9</accession>
<evidence type="ECO:0000313" key="1">
    <source>
        <dbReference type="EMBL" id="MDC0716602.1"/>
    </source>
</evidence>